<evidence type="ECO:0000256" key="7">
    <source>
        <dbReference type="ARBA" id="ARBA00023065"/>
    </source>
</evidence>
<dbReference type="InterPro" id="IPR038050">
    <property type="entry name" value="Neuro_actylchol_rec"/>
</dbReference>
<evidence type="ECO:0000256" key="18">
    <source>
        <dbReference type="ARBA" id="ARBA00036239"/>
    </source>
</evidence>
<dbReference type="CDD" id="cd19063">
    <property type="entry name" value="LGIC_TM_5-HT3"/>
    <property type="match status" value="1"/>
</dbReference>
<comment type="catalytic activity">
    <reaction evidence="16">
        <text>Mg(2+)(in) = Mg(2+)(out)</text>
        <dbReference type="Rhea" id="RHEA:29827"/>
        <dbReference type="ChEBI" id="CHEBI:18420"/>
    </reaction>
</comment>
<evidence type="ECO:0000256" key="12">
    <source>
        <dbReference type="ARBA" id="ARBA00023257"/>
    </source>
</evidence>
<evidence type="ECO:0000256" key="11">
    <source>
        <dbReference type="ARBA" id="ARBA00023180"/>
    </source>
</evidence>
<keyword evidence="2" id="KW-1003">Cell membrane</keyword>
<dbReference type="AlphaFoldDB" id="A0A974CGY8"/>
<feature type="transmembrane region" description="Helical" evidence="27">
    <location>
        <begin position="241"/>
        <end position="260"/>
    </location>
</feature>
<keyword evidence="13" id="KW-1071">Ligand-gated ion channel</keyword>
<keyword evidence="10" id="KW-0675">Receptor</keyword>
<dbReference type="SUPFAM" id="SSF63712">
    <property type="entry name" value="Nicotinic receptor ligand binding domain-like"/>
    <property type="match status" value="1"/>
</dbReference>
<evidence type="ECO:0000256" key="6">
    <source>
        <dbReference type="ARBA" id="ARBA00023018"/>
    </source>
</evidence>
<evidence type="ECO:0000256" key="3">
    <source>
        <dbReference type="ARBA" id="ARBA00022692"/>
    </source>
</evidence>
<name>A0A974CGY8_XENLA</name>
<dbReference type="Gene3D" id="1.20.58.390">
    <property type="entry name" value="Neurotransmitter-gated ion-channel transmembrane domain"/>
    <property type="match status" value="1"/>
</dbReference>
<dbReference type="InterPro" id="IPR049944">
    <property type="entry name" value="LGIC_TM_5-HT3"/>
</dbReference>
<evidence type="ECO:0000313" key="31">
    <source>
        <dbReference type="Proteomes" id="UP000694892"/>
    </source>
</evidence>
<accession>A0A974CGY8</accession>
<dbReference type="PRINTS" id="PR01709">
    <property type="entry name" value="5HT3ARECEPTR"/>
</dbReference>
<keyword evidence="11" id="KW-0325">Glycoprotein</keyword>
<dbReference type="Pfam" id="PF02932">
    <property type="entry name" value="Neur_chan_memb"/>
    <property type="match status" value="1"/>
</dbReference>
<feature type="domain" description="Neurotransmitter-gated ion-channel ligand-binding" evidence="28">
    <location>
        <begin position="35"/>
        <end position="240"/>
    </location>
</feature>
<dbReference type="FunFam" id="2.70.170.10:FF:000017">
    <property type="entry name" value="5-hydroxytryptamine receptor 3A"/>
    <property type="match status" value="1"/>
</dbReference>
<dbReference type="CDD" id="cd19011">
    <property type="entry name" value="LGIC_ECD_5-HT3A"/>
    <property type="match status" value="1"/>
</dbReference>
<evidence type="ECO:0000256" key="20">
    <source>
        <dbReference type="ARBA" id="ARBA00037540"/>
    </source>
</evidence>
<evidence type="ECO:0000256" key="22">
    <source>
        <dbReference type="ARBA" id="ARBA00061864"/>
    </source>
</evidence>
<comment type="catalytic activity">
    <reaction evidence="18">
        <text>Na(+)(in) = Na(+)(out)</text>
        <dbReference type="Rhea" id="RHEA:34963"/>
        <dbReference type="ChEBI" id="CHEBI:29101"/>
    </reaction>
</comment>
<dbReference type="InterPro" id="IPR006029">
    <property type="entry name" value="Neurotrans-gated_channel_TM"/>
</dbReference>
<evidence type="ECO:0000256" key="17">
    <source>
        <dbReference type="ARBA" id="ARBA00034430"/>
    </source>
</evidence>
<keyword evidence="4" id="KW-0732">Signal</keyword>
<dbReference type="Proteomes" id="UP000694892">
    <property type="component" value="Chromosome 7L"/>
</dbReference>
<evidence type="ECO:0000313" key="30">
    <source>
        <dbReference type="EMBL" id="OCT72561.1"/>
    </source>
</evidence>
<dbReference type="GO" id="GO:0005230">
    <property type="term" value="F:extracellular ligand-gated monoatomic ion channel activity"/>
    <property type="evidence" value="ECO:0007669"/>
    <property type="project" value="InterPro"/>
</dbReference>
<evidence type="ECO:0000256" key="23">
    <source>
        <dbReference type="ARBA" id="ARBA00068982"/>
    </source>
</evidence>
<keyword evidence="9" id="KW-1015">Disulfide bond</keyword>
<comment type="subunit">
    <text evidence="22">Forms homopentameric as well as heteropentameric serotonin-activated cation-selective channel complexes with HTR3B or HTR3C or HTR3D or HTR3E. The homomeric complex is functional but exhibits low conductance with modified voltage dependence, and decreased agonist and antagonist affinity. Heteropentameric complexes display properties which resemble that of neuronal serotonin-activated channels in vivo. Interacts with RIC3.</text>
</comment>
<evidence type="ECO:0000259" key="28">
    <source>
        <dbReference type="Pfam" id="PF02931"/>
    </source>
</evidence>
<evidence type="ECO:0000256" key="26">
    <source>
        <dbReference type="ARBA" id="ARBA00083210"/>
    </source>
</evidence>
<dbReference type="PROSITE" id="PS00236">
    <property type="entry name" value="NEUROTR_ION_CHANNEL"/>
    <property type="match status" value="1"/>
</dbReference>
<sequence>MADIVSDLPLICIYGFFFVAQKKGSSNYSTSASMQLYKHLFNGYQKGLRPVKNWRNITTVYIDVSVYAILNVDEKNQFMTTYIWYSQYWTDEHLKWNPEMFDDIQRIAIPTNKVWVPDILIQELVDTGKSPETPYVYVNYEGTIENSKPIQAVTTCKLRIFYFPFDVQKCNITFSSWLFTVQDLNITLKRSAEEVKKDRRVFMNNGEWDLRGVLPKYNSLKEDGERYAEEVLTVVIRRRPLFYFVHLIMPSAFLMVLDILGFYQPPESGERISFKITLLLGYSVFLIIVSDNLPVTSTGTPLIGIYFIVCMALLVISVGESIFIIRINNKQHLQPKVPKWIERLVLEKITGLLCIRNQKMFRPPRACSSPSSQEVERTSTENPDMLDSILQEVISIRKTVESSCSHESEVEWLQIAYVLDILLFRLYLVAVFTYFLTLGILWSN</sequence>
<evidence type="ECO:0000256" key="10">
    <source>
        <dbReference type="ARBA" id="ARBA00023170"/>
    </source>
</evidence>
<evidence type="ECO:0000256" key="25">
    <source>
        <dbReference type="ARBA" id="ARBA00080492"/>
    </source>
</evidence>
<comment type="function">
    <text evidence="20">Forms serotonin (5-hydroxytryptamine/5-HT3)-activated cation-selective channel complexes, which when activated cause fast, depolarizing responses in neurons.</text>
</comment>
<dbReference type="Gene3D" id="2.70.170.10">
    <property type="entry name" value="Neurotransmitter-gated ion-channel ligand-binding domain"/>
    <property type="match status" value="1"/>
</dbReference>
<evidence type="ECO:0000256" key="21">
    <source>
        <dbReference type="ARBA" id="ARBA00061202"/>
    </source>
</evidence>
<feature type="transmembrane region" description="Helical" evidence="27">
    <location>
        <begin position="272"/>
        <end position="290"/>
    </location>
</feature>
<feature type="transmembrane region" description="Helical" evidence="27">
    <location>
        <begin position="422"/>
        <end position="442"/>
    </location>
</feature>
<dbReference type="InterPro" id="IPR008132">
    <property type="entry name" value="5HT3_rcpt"/>
</dbReference>
<dbReference type="InterPro" id="IPR008133">
    <property type="entry name" value="5HT3_rcpt_A"/>
</dbReference>
<keyword evidence="12" id="KW-0628">Postsynaptic cell membrane</keyword>
<dbReference type="InterPro" id="IPR036734">
    <property type="entry name" value="Neur_chan_lig-bd_sf"/>
</dbReference>
<dbReference type="InterPro" id="IPR006202">
    <property type="entry name" value="Neur_chan_lig-bd"/>
</dbReference>
<evidence type="ECO:0000256" key="15">
    <source>
        <dbReference type="ARBA" id="ARBA00034104"/>
    </source>
</evidence>
<comment type="similarity">
    <text evidence="21">Belongs to the ligand-gated ion channel (TC 1.A.9) family. 5-hydroxytryptamine receptor (TC 1.A.9.2) subfamily. HTR3A sub-subfamily.</text>
</comment>
<evidence type="ECO:0000256" key="4">
    <source>
        <dbReference type="ARBA" id="ARBA00022729"/>
    </source>
</evidence>
<keyword evidence="5 27" id="KW-1133">Transmembrane helix</keyword>
<evidence type="ECO:0000256" key="2">
    <source>
        <dbReference type="ARBA" id="ARBA00022475"/>
    </source>
</evidence>
<keyword evidence="7 27" id="KW-0406">Ion transport</keyword>
<dbReference type="OMA" id="HESEVEW"/>
<evidence type="ECO:0000256" key="19">
    <source>
        <dbReference type="ARBA" id="ARBA00036634"/>
    </source>
</evidence>
<organism evidence="30 31">
    <name type="scientific">Xenopus laevis</name>
    <name type="common">African clawed frog</name>
    <dbReference type="NCBI Taxonomy" id="8355"/>
    <lineage>
        <taxon>Eukaryota</taxon>
        <taxon>Metazoa</taxon>
        <taxon>Chordata</taxon>
        <taxon>Craniata</taxon>
        <taxon>Vertebrata</taxon>
        <taxon>Euteleostomi</taxon>
        <taxon>Amphibia</taxon>
        <taxon>Batrachia</taxon>
        <taxon>Anura</taxon>
        <taxon>Pipoidea</taxon>
        <taxon>Pipidae</taxon>
        <taxon>Xenopodinae</taxon>
        <taxon>Xenopus</taxon>
        <taxon>Xenopus</taxon>
    </lineage>
</organism>
<dbReference type="InterPro" id="IPR006201">
    <property type="entry name" value="Neur_channel"/>
</dbReference>
<keyword evidence="6" id="KW-0770">Synapse</keyword>
<feature type="transmembrane region" description="Helical" evidence="27">
    <location>
        <begin position="302"/>
        <end position="325"/>
    </location>
</feature>
<keyword evidence="1 27" id="KW-0813">Transport</keyword>
<evidence type="ECO:0000256" key="1">
    <source>
        <dbReference type="ARBA" id="ARBA00022448"/>
    </source>
</evidence>
<reference evidence="31" key="1">
    <citation type="journal article" date="2016" name="Nature">
        <title>Genome evolution in the allotetraploid frog Xenopus laevis.</title>
        <authorList>
            <person name="Session A.M."/>
            <person name="Uno Y."/>
            <person name="Kwon T."/>
            <person name="Chapman J.A."/>
            <person name="Toyoda A."/>
            <person name="Takahashi S."/>
            <person name="Fukui A."/>
            <person name="Hikosaka A."/>
            <person name="Suzuki A."/>
            <person name="Kondo M."/>
            <person name="van Heeringen S.J."/>
            <person name="Quigley I."/>
            <person name="Heinz S."/>
            <person name="Ogino H."/>
            <person name="Ochi H."/>
            <person name="Hellsten U."/>
            <person name="Lyons J.B."/>
            <person name="Simakov O."/>
            <person name="Putnam N."/>
            <person name="Stites J."/>
            <person name="Kuroki Y."/>
            <person name="Tanaka T."/>
            <person name="Michiue T."/>
            <person name="Watanabe M."/>
            <person name="Bogdanovic O."/>
            <person name="Lister R."/>
            <person name="Georgiou G."/>
            <person name="Paranjpe S.S."/>
            <person name="van Kruijsbergen I."/>
            <person name="Shu S."/>
            <person name="Carlson J."/>
            <person name="Kinoshita T."/>
            <person name="Ohta Y."/>
            <person name="Mawaribuchi S."/>
            <person name="Jenkins J."/>
            <person name="Grimwood J."/>
            <person name="Schmutz J."/>
            <person name="Mitros T."/>
            <person name="Mozaffari S.V."/>
            <person name="Suzuki Y."/>
            <person name="Haramoto Y."/>
            <person name="Yamamoto T.S."/>
            <person name="Takagi C."/>
            <person name="Heald R."/>
            <person name="Miller K."/>
            <person name="Haudenschild C."/>
            <person name="Kitzman J."/>
            <person name="Nakayama T."/>
            <person name="Izutsu Y."/>
            <person name="Robert J."/>
            <person name="Fortriede J."/>
            <person name="Burns K."/>
            <person name="Lotay V."/>
            <person name="Karimi K."/>
            <person name="Yasuoka Y."/>
            <person name="Dichmann D.S."/>
            <person name="Flajnik M.F."/>
            <person name="Houston D.W."/>
            <person name="Shendure J."/>
            <person name="DuPasquier L."/>
            <person name="Vize P.D."/>
            <person name="Zorn A.M."/>
            <person name="Ito M."/>
            <person name="Marcotte E.M."/>
            <person name="Wallingford J.B."/>
            <person name="Ito Y."/>
            <person name="Asashima M."/>
            <person name="Ueno N."/>
            <person name="Matsuda Y."/>
            <person name="Veenstra G.J."/>
            <person name="Fujiyama A."/>
            <person name="Harland R.M."/>
            <person name="Taira M."/>
            <person name="Rokhsar D.S."/>
        </authorList>
    </citation>
    <scope>NUCLEOTIDE SEQUENCE [LARGE SCALE GENOMIC DNA]</scope>
    <source>
        <strain evidence="31">J</strain>
    </source>
</reference>
<evidence type="ECO:0000256" key="5">
    <source>
        <dbReference type="ARBA" id="ARBA00022989"/>
    </source>
</evidence>
<evidence type="ECO:0000256" key="9">
    <source>
        <dbReference type="ARBA" id="ARBA00023157"/>
    </source>
</evidence>
<dbReference type="SUPFAM" id="SSF90112">
    <property type="entry name" value="Neurotransmitter-gated ion-channel transmembrane pore"/>
    <property type="match status" value="1"/>
</dbReference>
<keyword evidence="8 27" id="KW-0472">Membrane</keyword>
<dbReference type="GO" id="GO:0045211">
    <property type="term" value="C:postsynaptic membrane"/>
    <property type="evidence" value="ECO:0007669"/>
    <property type="project" value="UniProtKB-SubCell"/>
</dbReference>
<evidence type="ECO:0000256" key="16">
    <source>
        <dbReference type="ARBA" id="ARBA00034269"/>
    </source>
</evidence>
<dbReference type="InterPro" id="IPR036719">
    <property type="entry name" value="Neuro-gated_channel_TM_sf"/>
</dbReference>
<dbReference type="EMBL" id="CM004478">
    <property type="protein sequence ID" value="OCT72561.1"/>
    <property type="molecule type" value="Genomic_DNA"/>
</dbReference>
<evidence type="ECO:0000259" key="29">
    <source>
        <dbReference type="Pfam" id="PF02932"/>
    </source>
</evidence>
<comment type="catalytic activity">
    <reaction evidence="19">
        <text>Ca(2+)(in) = Ca(2+)(out)</text>
        <dbReference type="Rhea" id="RHEA:29671"/>
        <dbReference type="ChEBI" id="CHEBI:29108"/>
    </reaction>
</comment>
<protein>
    <recommendedName>
        <fullName evidence="23">5-hydroxytryptamine receptor 3A</fullName>
    </recommendedName>
    <alternativeName>
        <fullName evidence="25">5-hydroxytryptamine receptor 3</fullName>
    </alternativeName>
    <alternativeName>
        <fullName evidence="24">Serotonin receptor 3A</fullName>
    </alternativeName>
    <alternativeName>
        <fullName evidence="26">Serotonin-gated ion channel receptor</fullName>
    </alternativeName>
</protein>
<comment type="subcellular location">
    <subcellularLocation>
        <location evidence="15">Postsynaptic cell membrane</location>
        <topology evidence="15">Multi-pass membrane protein</topology>
    </subcellularLocation>
</comment>
<dbReference type="GO" id="GO:0004888">
    <property type="term" value="F:transmembrane signaling receptor activity"/>
    <property type="evidence" value="ECO:0007669"/>
    <property type="project" value="InterPro"/>
</dbReference>
<keyword evidence="14 27" id="KW-0407">Ion channel</keyword>
<evidence type="ECO:0000256" key="8">
    <source>
        <dbReference type="ARBA" id="ARBA00023136"/>
    </source>
</evidence>
<comment type="catalytic activity">
    <reaction evidence="17">
        <text>K(+)(in) = K(+)(out)</text>
        <dbReference type="Rhea" id="RHEA:29463"/>
        <dbReference type="ChEBI" id="CHEBI:29103"/>
    </reaction>
</comment>
<keyword evidence="3 27" id="KW-0812">Transmembrane</keyword>
<dbReference type="PANTHER" id="PTHR18945">
    <property type="entry name" value="NEUROTRANSMITTER GATED ION CHANNEL"/>
    <property type="match status" value="1"/>
</dbReference>
<dbReference type="PRINTS" id="PR01708">
    <property type="entry name" value="5HT3RECEPTOR"/>
</dbReference>
<feature type="domain" description="Neurotransmitter-gated ion-channel transmembrane" evidence="29">
    <location>
        <begin position="247"/>
        <end position="379"/>
    </location>
</feature>
<evidence type="ECO:0000256" key="13">
    <source>
        <dbReference type="ARBA" id="ARBA00023286"/>
    </source>
</evidence>
<gene>
    <name evidence="30" type="ORF">XELAEV_18035540mg</name>
</gene>
<dbReference type="PRINTS" id="PR00252">
    <property type="entry name" value="NRIONCHANNEL"/>
</dbReference>
<evidence type="ECO:0000256" key="14">
    <source>
        <dbReference type="ARBA" id="ARBA00023303"/>
    </source>
</evidence>
<evidence type="ECO:0000256" key="27">
    <source>
        <dbReference type="RuleBase" id="RU000687"/>
    </source>
</evidence>
<dbReference type="FunFam" id="1.20.58.390:FF:000020">
    <property type="entry name" value="5-hydroxytryptamine (serotonin) receptor 3A"/>
    <property type="match status" value="1"/>
</dbReference>
<dbReference type="NCBIfam" id="TIGR00860">
    <property type="entry name" value="LIC"/>
    <property type="match status" value="1"/>
</dbReference>
<dbReference type="InterPro" id="IPR018000">
    <property type="entry name" value="Neurotransmitter_ion_chnl_CS"/>
</dbReference>
<proteinExistence type="inferred from homology"/>
<dbReference type="Pfam" id="PF02931">
    <property type="entry name" value="Neur_chan_LBD"/>
    <property type="match status" value="1"/>
</dbReference>
<evidence type="ECO:0000256" key="24">
    <source>
        <dbReference type="ARBA" id="ARBA00078864"/>
    </source>
</evidence>